<accession>A0A166FNF7</accession>
<dbReference type="EMBL" id="KV417587">
    <property type="protein sequence ID" value="KZP16997.1"/>
    <property type="molecule type" value="Genomic_DNA"/>
</dbReference>
<organism evidence="1 2">
    <name type="scientific">Athelia psychrophila</name>
    <dbReference type="NCBI Taxonomy" id="1759441"/>
    <lineage>
        <taxon>Eukaryota</taxon>
        <taxon>Fungi</taxon>
        <taxon>Dikarya</taxon>
        <taxon>Basidiomycota</taxon>
        <taxon>Agaricomycotina</taxon>
        <taxon>Agaricomycetes</taxon>
        <taxon>Agaricomycetidae</taxon>
        <taxon>Atheliales</taxon>
        <taxon>Atheliaceae</taxon>
        <taxon>Athelia</taxon>
    </lineage>
</organism>
<proteinExistence type="predicted"/>
<name>A0A166FNF7_9AGAM</name>
<evidence type="ECO:0000313" key="2">
    <source>
        <dbReference type="Proteomes" id="UP000076532"/>
    </source>
</evidence>
<sequence>MGWDSDEDEEQLDSSVAGENHFPALQHLILGSYVIDAFPEFGLLAKAFPNIERLTCQVDREELRDILGNITESGDELRWPKLQSIAISKVYCTLDTKELGDLCQLIIKLQQAGRPFRQLSYPTSGSALAGAGGIHKLRELVELVDFRDDWPAPFDWTI</sequence>
<keyword evidence="2" id="KW-1185">Reference proteome</keyword>
<protein>
    <submittedName>
        <fullName evidence="1">Uncharacterized protein</fullName>
    </submittedName>
</protein>
<evidence type="ECO:0000313" key="1">
    <source>
        <dbReference type="EMBL" id="KZP16997.1"/>
    </source>
</evidence>
<dbReference type="Proteomes" id="UP000076532">
    <property type="component" value="Unassembled WGS sequence"/>
</dbReference>
<gene>
    <name evidence="1" type="ORF">FIBSPDRAFT_934254</name>
</gene>
<reference evidence="1 2" key="1">
    <citation type="journal article" date="2016" name="Mol. Biol. Evol.">
        <title>Comparative Genomics of Early-Diverging Mushroom-Forming Fungi Provides Insights into the Origins of Lignocellulose Decay Capabilities.</title>
        <authorList>
            <person name="Nagy L.G."/>
            <person name="Riley R."/>
            <person name="Tritt A."/>
            <person name="Adam C."/>
            <person name="Daum C."/>
            <person name="Floudas D."/>
            <person name="Sun H."/>
            <person name="Yadav J.S."/>
            <person name="Pangilinan J."/>
            <person name="Larsson K.H."/>
            <person name="Matsuura K."/>
            <person name="Barry K."/>
            <person name="Labutti K."/>
            <person name="Kuo R."/>
            <person name="Ohm R.A."/>
            <person name="Bhattacharya S.S."/>
            <person name="Shirouzu T."/>
            <person name="Yoshinaga Y."/>
            <person name="Martin F.M."/>
            <person name="Grigoriev I.V."/>
            <person name="Hibbett D.S."/>
        </authorList>
    </citation>
    <scope>NUCLEOTIDE SEQUENCE [LARGE SCALE GENOMIC DNA]</scope>
    <source>
        <strain evidence="1 2">CBS 109695</strain>
    </source>
</reference>
<dbReference type="AlphaFoldDB" id="A0A166FNF7"/>